<dbReference type="InterPro" id="IPR050179">
    <property type="entry name" value="Trans_hexapeptide_repeat"/>
</dbReference>
<dbReference type="Pfam" id="PF17836">
    <property type="entry name" value="PglD_N"/>
    <property type="match status" value="1"/>
</dbReference>
<evidence type="ECO:0000256" key="1">
    <source>
        <dbReference type="ARBA" id="ARBA00007274"/>
    </source>
</evidence>
<protein>
    <recommendedName>
        <fullName evidence="4">PglD N-terminal domain-containing protein</fullName>
    </recommendedName>
</protein>
<keyword evidence="6" id="KW-1185">Reference proteome</keyword>
<reference evidence="5 6" key="2">
    <citation type="journal article" date="2016" name="Int. J. Syst. Evol. Microbiol.">
        <title>Flavisolibacter tropicus sp. nov., isolated from tropical soil.</title>
        <authorList>
            <person name="Lee J.J."/>
            <person name="Kang M.S."/>
            <person name="Kim G.S."/>
            <person name="Lee C.S."/>
            <person name="Lim S."/>
            <person name="Lee J."/>
            <person name="Roh S.H."/>
            <person name="Kang H."/>
            <person name="Ha J.M."/>
            <person name="Bae S."/>
            <person name="Jung H.Y."/>
            <person name="Kim M.K."/>
        </authorList>
    </citation>
    <scope>NUCLEOTIDE SEQUENCE [LARGE SCALE GENOMIC DNA]</scope>
    <source>
        <strain evidence="5 6">LCS9</strain>
    </source>
</reference>
<dbReference type="InterPro" id="IPR011004">
    <property type="entry name" value="Trimer_LpxA-like_sf"/>
</dbReference>
<reference evidence="6" key="1">
    <citation type="submission" date="2015-01" db="EMBL/GenBank/DDBJ databases">
        <title>Flavisolibacter sp./LCS9/ whole genome sequencing.</title>
        <authorList>
            <person name="Kim M.K."/>
            <person name="Srinivasan S."/>
            <person name="Lee J.-J."/>
        </authorList>
    </citation>
    <scope>NUCLEOTIDE SEQUENCE [LARGE SCALE GENOMIC DNA]</scope>
    <source>
        <strain evidence="6">LCS9</strain>
    </source>
</reference>
<feature type="binding site" evidence="3">
    <location>
        <position position="187"/>
    </location>
    <ligand>
        <name>acetyl-CoA</name>
        <dbReference type="ChEBI" id="CHEBI:57288"/>
    </ligand>
</feature>
<comment type="similarity">
    <text evidence="1">Belongs to the transferase hexapeptide repeat family.</text>
</comment>
<dbReference type="InterPro" id="IPR020019">
    <property type="entry name" value="AcTrfase_PglD-like"/>
</dbReference>
<feature type="domain" description="PglD N-terminal" evidence="4">
    <location>
        <begin position="3"/>
        <end position="85"/>
    </location>
</feature>
<feature type="binding site" evidence="3">
    <location>
        <position position="71"/>
    </location>
    <ligand>
        <name>substrate</name>
    </ligand>
</feature>
<dbReference type="Gene3D" id="2.160.10.10">
    <property type="entry name" value="Hexapeptide repeat proteins"/>
    <property type="match status" value="1"/>
</dbReference>
<organism evidence="5 6">
    <name type="scientific">Flavisolibacter tropicus</name>
    <dbReference type="NCBI Taxonomy" id="1492898"/>
    <lineage>
        <taxon>Bacteria</taxon>
        <taxon>Pseudomonadati</taxon>
        <taxon>Bacteroidota</taxon>
        <taxon>Chitinophagia</taxon>
        <taxon>Chitinophagales</taxon>
        <taxon>Chitinophagaceae</taxon>
        <taxon>Flavisolibacter</taxon>
    </lineage>
</organism>
<dbReference type="OrthoDB" id="9794407at2"/>
<dbReference type="KEGG" id="fla:SY85_20125"/>
<gene>
    <name evidence="5" type="ORF">SY85_20125</name>
</gene>
<dbReference type="AlphaFoldDB" id="A0A172TZD2"/>
<dbReference type="RefSeq" id="WP_066406900.1">
    <property type="nucleotide sequence ID" value="NZ_CP011390.1"/>
</dbReference>
<evidence type="ECO:0000313" key="6">
    <source>
        <dbReference type="Proteomes" id="UP000077177"/>
    </source>
</evidence>
<dbReference type="Proteomes" id="UP000077177">
    <property type="component" value="Chromosome"/>
</dbReference>
<dbReference type="SUPFAM" id="SSF51161">
    <property type="entry name" value="Trimeric LpxA-like enzymes"/>
    <property type="match status" value="1"/>
</dbReference>
<dbReference type="NCBIfam" id="TIGR03570">
    <property type="entry name" value="NeuD_NnaD"/>
    <property type="match status" value="1"/>
</dbReference>
<dbReference type="CDD" id="cd03360">
    <property type="entry name" value="LbH_AT_putative"/>
    <property type="match status" value="1"/>
</dbReference>
<evidence type="ECO:0000256" key="2">
    <source>
        <dbReference type="PIRSR" id="PIRSR620019-1"/>
    </source>
</evidence>
<dbReference type="Pfam" id="PF00132">
    <property type="entry name" value="Hexapep"/>
    <property type="match status" value="1"/>
</dbReference>
<feature type="active site" description="Proton acceptor" evidence="2">
    <location>
        <position position="139"/>
    </location>
</feature>
<dbReference type="PANTHER" id="PTHR43300">
    <property type="entry name" value="ACETYLTRANSFERASE"/>
    <property type="match status" value="1"/>
</dbReference>
<dbReference type="EMBL" id="CP011390">
    <property type="protein sequence ID" value="ANE52445.1"/>
    <property type="molecule type" value="Genomic_DNA"/>
</dbReference>
<dbReference type="InterPro" id="IPR041561">
    <property type="entry name" value="PglD_N"/>
</dbReference>
<dbReference type="STRING" id="1492898.SY85_20125"/>
<name>A0A172TZD2_9BACT</name>
<sequence length="212" mass="23028">MYKLAIIGSGDLGQLIAHHAINDRHYEVVGFFDDFKNAGEKVGLSKVIGSTREIFEKFSEGVFDKIMIGIGYNHFQYRKDWYNKLKARIPLGTIIHSSTYIDTTCKVGEGVFILPGCVLDTNVIIGDNVLLNTGTTIAHDSMVKANSFLSPRVAVAGFVSIGECCNIGINTTIIDNISITDFVQTGGGAVVVKNLQQPGLYIGVPARLKSKN</sequence>
<proteinExistence type="inferred from homology"/>
<feature type="site" description="Increases basicity of active site His" evidence="2">
    <location>
        <position position="140"/>
    </location>
</feature>
<accession>A0A172TZD2</accession>
<feature type="binding site" evidence="3">
    <location>
        <position position="169"/>
    </location>
    <ligand>
        <name>acetyl-CoA</name>
        <dbReference type="ChEBI" id="CHEBI:57288"/>
    </ligand>
</feature>
<evidence type="ECO:0000259" key="4">
    <source>
        <dbReference type="Pfam" id="PF17836"/>
    </source>
</evidence>
<dbReference type="Gene3D" id="3.40.50.20">
    <property type="match status" value="1"/>
</dbReference>
<evidence type="ECO:0000256" key="3">
    <source>
        <dbReference type="PIRSR" id="PIRSR620019-2"/>
    </source>
</evidence>
<evidence type="ECO:0000313" key="5">
    <source>
        <dbReference type="EMBL" id="ANE52445.1"/>
    </source>
</evidence>
<dbReference type="InterPro" id="IPR001451">
    <property type="entry name" value="Hexapep"/>
</dbReference>